<dbReference type="PROSITE" id="PS00398">
    <property type="entry name" value="RECOMBINASES_2"/>
    <property type="match status" value="1"/>
</dbReference>
<evidence type="ECO:0000259" key="8">
    <source>
        <dbReference type="PROSITE" id="PS51736"/>
    </source>
</evidence>
<dbReference type="PROSITE" id="PS00397">
    <property type="entry name" value="RECOMBINASES_1"/>
    <property type="match status" value="1"/>
</dbReference>
<evidence type="ECO:0000313" key="9">
    <source>
        <dbReference type="EMBL" id="RXF72932.1"/>
    </source>
</evidence>
<keyword evidence="5" id="KW-0233">DNA recombination</keyword>
<dbReference type="CDD" id="cd03768">
    <property type="entry name" value="SR_ResInv"/>
    <property type="match status" value="1"/>
</dbReference>
<dbReference type="InterPro" id="IPR050639">
    <property type="entry name" value="SSR_resolvase"/>
</dbReference>
<keyword evidence="3" id="KW-0230">DNA invertase</keyword>
<evidence type="ECO:0000256" key="4">
    <source>
        <dbReference type="ARBA" id="ARBA00023125"/>
    </source>
</evidence>
<name>A0A4V1KJ47_9HYPH</name>
<evidence type="ECO:0000256" key="5">
    <source>
        <dbReference type="ARBA" id="ARBA00023172"/>
    </source>
</evidence>
<dbReference type="SUPFAM" id="SSF46689">
    <property type="entry name" value="Homeodomain-like"/>
    <property type="match status" value="1"/>
</dbReference>
<evidence type="ECO:0000256" key="2">
    <source>
        <dbReference type="ARBA" id="ARBA00022908"/>
    </source>
</evidence>
<dbReference type="GO" id="GO:0000150">
    <property type="term" value="F:DNA strand exchange activity"/>
    <property type="evidence" value="ECO:0007669"/>
    <property type="project" value="UniProtKB-KW"/>
</dbReference>
<dbReference type="Gene3D" id="1.10.10.60">
    <property type="entry name" value="Homeodomain-like"/>
    <property type="match status" value="1"/>
</dbReference>
<gene>
    <name evidence="9" type="ORF">EK403_12325</name>
</gene>
<dbReference type="SUPFAM" id="SSF53041">
    <property type="entry name" value="Resolvase-like"/>
    <property type="match status" value="1"/>
</dbReference>
<dbReference type="InterPro" id="IPR036162">
    <property type="entry name" value="Resolvase-like_N_sf"/>
</dbReference>
<dbReference type="SMART" id="SM00857">
    <property type="entry name" value="Resolvase"/>
    <property type="match status" value="1"/>
</dbReference>
<dbReference type="Pfam" id="PF00239">
    <property type="entry name" value="Resolvase"/>
    <property type="match status" value="1"/>
</dbReference>
<keyword evidence="2" id="KW-0229">DNA integration</keyword>
<organism evidence="9 10">
    <name type="scientific">Hansschlegelia zhihuaiae</name>
    <dbReference type="NCBI Taxonomy" id="405005"/>
    <lineage>
        <taxon>Bacteria</taxon>
        <taxon>Pseudomonadati</taxon>
        <taxon>Pseudomonadota</taxon>
        <taxon>Alphaproteobacteria</taxon>
        <taxon>Hyphomicrobiales</taxon>
        <taxon>Methylopilaceae</taxon>
        <taxon>Hansschlegelia</taxon>
    </lineage>
</organism>
<dbReference type="GO" id="GO:0015074">
    <property type="term" value="P:DNA integration"/>
    <property type="evidence" value="ECO:0007669"/>
    <property type="project" value="UniProtKB-KW"/>
</dbReference>
<dbReference type="InterPro" id="IPR006119">
    <property type="entry name" value="Resolv_N"/>
</dbReference>
<evidence type="ECO:0000256" key="7">
    <source>
        <dbReference type="PROSITE-ProRule" id="PRU10137"/>
    </source>
</evidence>
<accession>A0A4V1KJ47</accession>
<keyword evidence="4" id="KW-0238">DNA-binding</keyword>
<sequence length="188" mass="20578">MSRTIGYVRVSTVDQDPALQRNALADIGVTEIFSDTTSGANPKRPGLKNALAALEKGDTLIVWRLDRLGRSMRQLVDTADEIQYKGAHLKSVTETIDTATAGGRVLFHVLGALAEFERESIKERVVAGMMAAKRDGRHVGRPQLMTPDRVALAREQLTQGRSWAEVARLFSISPSTLSRALQRHLSSG</sequence>
<dbReference type="PANTHER" id="PTHR30461">
    <property type="entry name" value="DNA-INVERTASE FROM LAMBDOID PROPHAGE"/>
    <property type="match status" value="1"/>
</dbReference>
<feature type="domain" description="Resolvase/invertase-type recombinase catalytic" evidence="8">
    <location>
        <begin position="3"/>
        <end position="136"/>
    </location>
</feature>
<dbReference type="GO" id="GO:0003677">
    <property type="term" value="F:DNA binding"/>
    <property type="evidence" value="ECO:0007669"/>
    <property type="project" value="UniProtKB-KW"/>
</dbReference>
<feature type="active site" description="O-(5'-phospho-DNA)-serine intermediate" evidence="6 7">
    <location>
        <position position="11"/>
    </location>
</feature>
<dbReference type="Proteomes" id="UP000289708">
    <property type="component" value="Unassembled WGS sequence"/>
</dbReference>
<dbReference type="PROSITE" id="PS51736">
    <property type="entry name" value="RECOMBINASES_3"/>
    <property type="match status" value="1"/>
</dbReference>
<evidence type="ECO:0000313" key="10">
    <source>
        <dbReference type="Proteomes" id="UP000289708"/>
    </source>
</evidence>
<dbReference type="AlphaFoldDB" id="A0A4V1KJ47"/>
<dbReference type="RefSeq" id="WP_128777792.1">
    <property type="nucleotide sequence ID" value="NZ_RYFI01000011.1"/>
</dbReference>
<dbReference type="FunFam" id="3.40.50.1390:FF:000001">
    <property type="entry name" value="DNA recombinase"/>
    <property type="match status" value="1"/>
</dbReference>
<comment type="caution">
    <text evidence="9">The sequence shown here is derived from an EMBL/GenBank/DDBJ whole genome shotgun (WGS) entry which is preliminary data.</text>
</comment>
<dbReference type="PANTHER" id="PTHR30461:SF2">
    <property type="entry name" value="SERINE RECOMBINASE PINE-RELATED"/>
    <property type="match status" value="1"/>
</dbReference>
<comment type="similarity">
    <text evidence="1">Belongs to the site-specific recombinase resolvase family.</text>
</comment>
<dbReference type="InterPro" id="IPR009057">
    <property type="entry name" value="Homeodomain-like_sf"/>
</dbReference>
<evidence type="ECO:0000256" key="3">
    <source>
        <dbReference type="ARBA" id="ARBA00023100"/>
    </source>
</evidence>
<keyword evidence="10" id="KW-1185">Reference proteome</keyword>
<proteinExistence type="inferred from homology"/>
<dbReference type="OrthoDB" id="9800103at2"/>
<reference evidence="9 10" key="1">
    <citation type="submission" date="2018-12" db="EMBL/GenBank/DDBJ databases">
        <title>bacterium Hansschlegelia zhihuaiae S113.</title>
        <authorList>
            <person name="He J."/>
        </authorList>
    </citation>
    <scope>NUCLEOTIDE SEQUENCE [LARGE SCALE GENOMIC DNA]</scope>
    <source>
        <strain evidence="9 10">S 113</strain>
    </source>
</reference>
<evidence type="ECO:0000256" key="1">
    <source>
        <dbReference type="ARBA" id="ARBA00009913"/>
    </source>
</evidence>
<evidence type="ECO:0000256" key="6">
    <source>
        <dbReference type="PIRSR" id="PIRSR606118-50"/>
    </source>
</evidence>
<dbReference type="CDD" id="cd00569">
    <property type="entry name" value="HTH_Hin_like"/>
    <property type="match status" value="1"/>
</dbReference>
<protein>
    <submittedName>
        <fullName evidence="9">Recombinase family protein</fullName>
    </submittedName>
</protein>
<dbReference type="EMBL" id="RYFI01000011">
    <property type="protein sequence ID" value="RXF72932.1"/>
    <property type="molecule type" value="Genomic_DNA"/>
</dbReference>
<dbReference type="Gene3D" id="3.40.50.1390">
    <property type="entry name" value="Resolvase, N-terminal catalytic domain"/>
    <property type="match status" value="1"/>
</dbReference>
<dbReference type="InterPro" id="IPR006118">
    <property type="entry name" value="Recombinase_CS"/>
</dbReference>